<dbReference type="InterPro" id="IPR017946">
    <property type="entry name" value="PLC-like_Pdiesterase_TIM-brl"/>
</dbReference>
<gene>
    <name evidence="2" type="ORF">EDC65_3834</name>
</gene>
<dbReference type="AlphaFoldDB" id="A0A3N1L0L0"/>
<dbReference type="PANTHER" id="PTHR46211:SF1">
    <property type="entry name" value="GLYCEROPHOSPHODIESTER PHOSPHODIESTERASE, CYTOPLASMIC"/>
    <property type="match status" value="1"/>
</dbReference>
<dbReference type="GO" id="GO:0006629">
    <property type="term" value="P:lipid metabolic process"/>
    <property type="evidence" value="ECO:0007669"/>
    <property type="project" value="InterPro"/>
</dbReference>
<evidence type="ECO:0000259" key="1">
    <source>
        <dbReference type="PROSITE" id="PS51704"/>
    </source>
</evidence>
<protein>
    <submittedName>
        <fullName evidence="2">Glycerophosphoryl diester phosphodiesterase</fullName>
    </submittedName>
</protein>
<dbReference type="InterPro" id="IPR030395">
    <property type="entry name" value="GP_PDE_dom"/>
</dbReference>
<feature type="domain" description="GP-PDE" evidence="1">
    <location>
        <begin position="5"/>
        <end position="244"/>
    </location>
</feature>
<comment type="caution">
    <text evidence="2">The sequence shown here is derived from an EMBL/GenBank/DDBJ whole genome shotgun (WGS) entry which is preliminary data.</text>
</comment>
<dbReference type="Gene3D" id="3.20.20.190">
    <property type="entry name" value="Phosphatidylinositol (PI) phosphodiesterase"/>
    <property type="match status" value="1"/>
</dbReference>
<dbReference type="PROSITE" id="PS51704">
    <property type="entry name" value="GP_PDE"/>
    <property type="match status" value="1"/>
</dbReference>
<evidence type="ECO:0000313" key="2">
    <source>
        <dbReference type="EMBL" id="ROP84480.1"/>
    </source>
</evidence>
<accession>A0A3N1L0L0</accession>
<dbReference type="SUPFAM" id="SSF51695">
    <property type="entry name" value="PLC-like phosphodiesterases"/>
    <property type="match status" value="1"/>
</dbReference>
<evidence type="ECO:0000313" key="3">
    <source>
        <dbReference type="Proteomes" id="UP000278222"/>
    </source>
</evidence>
<proteinExistence type="predicted"/>
<name>A0A3N1L0L0_9PROT</name>
<sequence length="248" mass="26980">MTIKTEIASHRGGALVWPENSPTAFRNTAKLAVEQVEFDVHPTTDGRLAVFHDPVLERTSDGTGPIGAKSWAELQQITLKGTDGERMLALEDVVGIFRGTPVKLRLEIKPDHDRRPYPQTPAMVAAVLKAEGALADTTVTSFQVETLVALRRHVDPKGTIWILSNYVMTDVGIAGAIATARLHGVPALSVHRTMLTADVVKAARDAGLGIGGFAVNEEEDIRRMFALEVDVFTTDRPDRALAIRDSLR</sequence>
<dbReference type="OrthoDB" id="9787897at2"/>
<reference evidence="2 3" key="1">
    <citation type="submission" date="2018-11" db="EMBL/GenBank/DDBJ databases">
        <title>Genomic Encyclopedia of Type Strains, Phase IV (KMG-IV): sequencing the most valuable type-strain genomes for metagenomic binning, comparative biology and taxonomic classification.</title>
        <authorList>
            <person name="Goeker M."/>
        </authorList>
    </citation>
    <scope>NUCLEOTIDE SEQUENCE [LARGE SCALE GENOMIC DNA]</scope>
    <source>
        <strain evidence="2 3">DSM 5900</strain>
    </source>
</reference>
<organism evidence="2 3">
    <name type="scientific">Stella humosa</name>
    <dbReference type="NCBI Taxonomy" id="94"/>
    <lineage>
        <taxon>Bacteria</taxon>
        <taxon>Pseudomonadati</taxon>
        <taxon>Pseudomonadota</taxon>
        <taxon>Alphaproteobacteria</taxon>
        <taxon>Rhodospirillales</taxon>
        <taxon>Stellaceae</taxon>
        <taxon>Stella</taxon>
    </lineage>
</organism>
<dbReference type="Proteomes" id="UP000278222">
    <property type="component" value="Unassembled WGS sequence"/>
</dbReference>
<dbReference type="EMBL" id="RJKX01000015">
    <property type="protein sequence ID" value="ROP84480.1"/>
    <property type="molecule type" value="Genomic_DNA"/>
</dbReference>
<dbReference type="PANTHER" id="PTHR46211">
    <property type="entry name" value="GLYCEROPHOSPHORYL DIESTER PHOSPHODIESTERASE"/>
    <property type="match status" value="1"/>
</dbReference>
<dbReference type="GO" id="GO:0008081">
    <property type="term" value="F:phosphoric diester hydrolase activity"/>
    <property type="evidence" value="ECO:0007669"/>
    <property type="project" value="InterPro"/>
</dbReference>
<dbReference type="RefSeq" id="WP_123692445.1">
    <property type="nucleotide sequence ID" value="NZ_AP019700.1"/>
</dbReference>
<dbReference type="Pfam" id="PF03009">
    <property type="entry name" value="GDPD"/>
    <property type="match status" value="1"/>
</dbReference>
<keyword evidence="3" id="KW-1185">Reference proteome</keyword>